<sequence length="142" mass="16232">MVVEKVMHFCRALFMVAAVSFAATASDKAPKENQTVIASGGFVHSVYFWLKNPENEQDRKAFEKHLNLFIDNSLYVKSKFIGTVAPSERDVVDSTYTYALILTFDSKADQDKYQSEPVHLKFVEDAQHLWEKVIVYDAFNTL</sequence>
<dbReference type="InterPro" id="IPR011008">
    <property type="entry name" value="Dimeric_a/b-barrel"/>
</dbReference>
<dbReference type="SUPFAM" id="SSF54909">
    <property type="entry name" value="Dimeric alpha+beta barrel"/>
    <property type="match status" value="1"/>
</dbReference>
<evidence type="ECO:0000256" key="1">
    <source>
        <dbReference type="SAM" id="SignalP"/>
    </source>
</evidence>
<organism evidence="3 4">
    <name type="scientific">Thalassotalea agarivorans</name>
    <name type="common">Thalassomonas agarivorans</name>
    <dbReference type="NCBI Taxonomy" id="349064"/>
    <lineage>
        <taxon>Bacteria</taxon>
        <taxon>Pseudomonadati</taxon>
        <taxon>Pseudomonadota</taxon>
        <taxon>Gammaproteobacteria</taxon>
        <taxon>Alteromonadales</taxon>
        <taxon>Colwelliaceae</taxon>
        <taxon>Thalassotalea</taxon>
    </lineage>
</organism>
<dbReference type="AlphaFoldDB" id="A0A1I0E401"/>
<dbReference type="SMART" id="SM00886">
    <property type="entry name" value="Dabb"/>
    <property type="match status" value="1"/>
</dbReference>
<dbReference type="Pfam" id="PF07876">
    <property type="entry name" value="Dabb"/>
    <property type="match status" value="1"/>
</dbReference>
<dbReference type="PROSITE" id="PS51502">
    <property type="entry name" value="S_R_A_B_BARREL"/>
    <property type="match status" value="1"/>
</dbReference>
<feature type="domain" description="Stress-response A/B barrel" evidence="2">
    <location>
        <begin position="42"/>
        <end position="138"/>
    </location>
</feature>
<dbReference type="InterPro" id="IPR013097">
    <property type="entry name" value="Dabb"/>
</dbReference>
<feature type="signal peptide" evidence="1">
    <location>
        <begin position="1"/>
        <end position="25"/>
    </location>
</feature>
<keyword evidence="4" id="KW-1185">Reference proteome</keyword>
<accession>A0A1I0E401</accession>
<name>A0A1I0E401_THASX</name>
<proteinExistence type="predicted"/>
<keyword evidence="1" id="KW-0732">Signal</keyword>
<gene>
    <name evidence="3" type="ORF">SAMN05660429_01712</name>
</gene>
<evidence type="ECO:0000313" key="3">
    <source>
        <dbReference type="EMBL" id="SET39501.1"/>
    </source>
</evidence>
<dbReference type="Gene3D" id="3.30.70.100">
    <property type="match status" value="1"/>
</dbReference>
<dbReference type="STRING" id="349064.SAMN05660429_01712"/>
<dbReference type="Proteomes" id="UP000199308">
    <property type="component" value="Unassembled WGS sequence"/>
</dbReference>
<evidence type="ECO:0000259" key="2">
    <source>
        <dbReference type="PROSITE" id="PS51502"/>
    </source>
</evidence>
<reference evidence="3 4" key="1">
    <citation type="submission" date="2016-10" db="EMBL/GenBank/DDBJ databases">
        <authorList>
            <person name="de Groot N.N."/>
        </authorList>
    </citation>
    <scope>NUCLEOTIDE SEQUENCE [LARGE SCALE GENOMIC DNA]</scope>
    <source>
        <strain evidence="3 4">DSM 19706</strain>
    </source>
</reference>
<evidence type="ECO:0000313" key="4">
    <source>
        <dbReference type="Proteomes" id="UP000199308"/>
    </source>
</evidence>
<dbReference type="EMBL" id="FOHK01000007">
    <property type="protein sequence ID" value="SET39501.1"/>
    <property type="molecule type" value="Genomic_DNA"/>
</dbReference>
<feature type="chain" id="PRO_5011761109" evidence="1">
    <location>
        <begin position="26"/>
        <end position="142"/>
    </location>
</feature>
<protein>
    <submittedName>
        <fullName evidence="3">Stress responsive A/B Barrel Domain</fullName>
    </submittedName>
</protein>
<dbReference type="RefSeq" id="WP_218139592.1">
    <property type="nucleotide sequence ID" value="NZ_AP027363.1"/>
</dbReference>